<dbReference type="OrthoDB" id="6917259at2"/>
<proteinExistence type="predicted"/>
<evidence type="ECO:0000259" key="1">
    <source>
        <dbReference type="Pfam" id="PF06527"/>
    </source>
</evidence>
<dbReference type="AlphaFoldDB" id="A0A5P8P286"/>
<feature type="domain" description="TniQ" evidence="1">
    <location>
        <begin position="17"/>
        <end position="144"/>
    </location>
</feature>
<sequence>MIKKLNNPVLKQKNFLIIPIPFEDETLTSWLVRTAYAHKTHPHTFVNQYLDFRHYSFFTTEPDITLDEHMIKTIEQKTNNKIDIKKLMLKTYSGYLQENIFDNPNMFLSKMKFCPVCLRENKVPYFRKTWRIAFYNICHKHKCHMYEECLECKSKLDISSMYTNKLTYEFCHKCGFDLKKARRLPLHRKYKSTIVYQNKILNVVKNGYIQLDDKPIYSFLFFKVFAKLSKLILLDSKHKFIDKHPLYKIVKHSTQSNTNHPINKRVNSRGQSALYGLIMYIFDNYPCNLKEYIIENKLTHYDMTDEMKYVPFWYDNIVNKITPRYIPHSMTVTKEEVKAAKKHLKSIGKEINKANLTKLLGCNFYSIYNGLKSY</sequence>
<protein>
    <submittedName>
        <fullName evidence="2">TniQ family protein</fullName>
    </submittedName>
</protein>
<organism evidence="2 3">
    <name type="scientific">Sulfurimonas lithotrophica</name>
    <dbReference type="NCBI Taxonomy" id="2590022"/>
    <lineage>
        <taxon>Bacteria</taxon>
        <taxon>Pseudomonadati</taxon>
        <taxon>Campylobacterota</taxon>
        <taxon>Epsilonproteobacteria</taxon>
        <taxon>Campylobacterales</taxon>
        <taxon>Sulfurimonadaceae</taxon>
        <taxon>Sulfurimonas</taxon>
    </lineage>
</organism>
<accession>A0A5P8P286</accession>
<keyword evidence="3" id="KW-1185">Reference proteome</keyword>
<reference evidence="2 3" key="1">
    <citation type="submission" date="2019-09" db="EMBL/GenBank/DDBJ databases">
        <title>Sulfurimonas gotlandica sp. nov., a chemoautotrophic and psychrotolerant epsilonproteobacterium isolated from a pelagic redoxcline, and an emended description of the genus Sulfurimonas.</title>
        <authorList>
            <person name="Wang S."/>
            <person name="Jiang L."/>
            <person name="Shao S."/>
        </authorList>
    </citation>
    <scope>NUCLEOTIDE SEQUENCE [LARGE SCALE GENOMIC DNA]</scope>
    <source>
        <strain evidence="2 3">GYSZ_1</strain>
    </source>
</reference>
<dbReference type="KEGG" id="sulg:FJR48_08640"/>
<dbReference type="RefSeq" id="WP_152307741.1">
    <property type="nucleotide sequence ID" value="NZ_CP043617.1"/>
</dbReference>
<gene>
    <name evidence="2" type="ORF">FJR48_08640</name>
</gene>
<evidence type="ECO:0000313" key="2">
    <source>
        <dbReference type="EMBL" id="QFR49794.1"/>
    </source>
</evidence>
<dbReference type="Proteomes" id="UP000326944">
    <property type="component" value="Chromosome"/>
</dbReference>
<evidence type="ECO:0000313" key="3">
    <source>
        <dbReference type="Proteomes" id="UP000326944"/>
    </source>
</evidence>
<name>A0A5P8P286_9BACT</name>
<dbReference type="Pfam" id="PF06527">
    <property type="entry name" value="TniQ"/>
    <property type="match status" value="1"/>
</dbReference>
<dbReference type="EMBL" id="CP043617">
    <property type="protein sequence ID" value="QFR49794.1"/>
    <property type="molecule type" value="Genomic_DNA"/>
</dbReference>
<dbReference type="InterPro" id="IPR009492">
    <property type="entry name" value="TniQ"/>
</dbReference>